<dbReference type="InterPro" id="IPR024344">
    <property type="entry name" value="MDMPI_metal-binding"/>
</dbReference>
<dbReference type="Pfam" id="PF11716">
    <property type="entry name" value="MDMPI_N"/>
    <property type="match status" value="1"/>
</dbReference>
<accession>A0A7G7MH25</accession>
<reference evidence="2 3" key="1">
    <citation type="submission" date="2020-08" db="EMBL/GenBank/DDBJ databases">
        <authorList>
            <person name="Mo P."/>
        </authorList>
    </citation>
    <scope>NUCLEOTIDE SEQUENCE [LARGE SCALE GENOMIC DNA]</scope>
    <source>
        <strain evidence="2 3">CGMCC 4.1532</strain>
    </source>
</reference>
<dbReference type="GO" id="GO:0046872">
    <property type="term" value="F:metal ion binding"/>
    <property type="evidence" value="ECO:0007669"/>
    <property type="project" value="InterPro"/>
</dbReference>
<dbReference type="EMBL" id="CP060131">
    <property type="protein sequence ID" value="QNG52086.1"/>
    <property type="molecule type" value="Genomic_DNA"/>
</dbReference>
<evidence type="ECO:0000313" key="3">
    <source>
        <dbReference type="Proteomes" id="UP000515728"/>
    </source>
</evidence>
<dbReference type="Proteomes" id="UP000515728">
    <property type="component" value="Chromosome"/>
</dbReference>
<dbReference type="GO" id="GO:0016853">
    <property type="term" value="F:isomerase activity"/>
    <property type="evidence" value="ECO:0007669"/>
    <property type="project" value="UniProtKB-KW"/>
</dbReference>
<sequence length="238" mass="25615">MSPWAVCRHQSVSAVSGRAGPIWLQGDVVTVGEVREAVVAERRAQVALYASLTEAQWTAPSLCAGWSVHEVLAHTTMPFRYSLPRVLLEVVKARGNFDRMADRRARRDAADLAPEQLLSSLRDNVGHPWAPPGGGPLGALSHDVIHGLDVSVALGRDDHASPQRIAMVLAGMEPEHRAVFGVDLTGIELRATDADWSYGSGDVVRGGVQELLLIVCGRPVRAERLDGDAVTRLATVRA</sequence>
<dbReference type="InterPro" id="IPR017517">
    <property type="entry name" value="Maleyloyr_isom"/>
</dbReference>
<dbReference type="SUPFAM" id="SSF109854">
    <property type="entry name" value="DinB/YfiT-like putative metalloenzymes"/>
    <property type="match status" value="1"/>
</dbReference>
<dbReference type="InterPro" id="IPR034660">
    <property type="entry name" value="DinB/YfiT-like"/>
</dbReference>
<dbReference type="Gene3D" id="1.20.120.450">
    <property type="entry name" value="dinb family like domain"/>
    <property type="match status" value="1"/>
</dbReference>
<dbReference type="AlphaFoldDB" id="A0A7G7MH25"/>
<keyword evidence="2" id="KW-0413">Isomerase</keyword>
<protein>
    <submittedName>
        <fullName evidence="2">Maleylpyruvate isomerase family mycothiol-dependent enzyme</fullName>
    </submittedName>
</protein>
<dbReference type="KEGG" id="ppel:H6H00_29215"/>
<feature type="domain" description="Mycothiol-dependent maleylpyruvate isomerase metal-binding" evidence="1">
    <location>
        <begin position="40"/>
        <end position="124"/>
    </location>
</feature>
<name>A0A7G7MH25_9PSEU</name>
<evidence type="ECO:0000259" key="1">
    <source>
        <dbReference type="Pfam" id="PF11716"/>
    </source>
</evidence>
<organism evidence="2 3">
    <name type="scientific">Pseudonocardia petroleophila</name>
    <dbReference type="NCBI Taxonomy" id="37331"/>
    <lineage>
        <taxon>Bacteria</taxon>
        <taxon>Bacillati</taxon>
        <taxon>Actinomycetota</taxon>
        <taxon>Actinomycetes</taxon>
        <taxon>Pseudonocardiales</taxon>
        <taxon>Pseudonocardiaceae</taxon>
        <taxon>Pseudonocardia</taxon>
    </lineage>
</organism>
<dbReference type="NCBIfam" id="TIGR03083">
    <property type="entry name" value="maleylpyruvate isomerase family mycothiol-dependent enzyme"/>
    <property type="match status" value="1"/>
</dbReference>
<evidence type="ECO:0000313" key="2">
    <source>
        <dbReference type="EMBL" id="QNG52086.1"/>
    </source>
</evidence>
<proteinExistence type="predicted"/>
<gene>
    <name evidence="2" type="ORF">H6H00_29215</name>
</gene>
<keyword evidence="3" id="KW-1185">Reference proteome</keyword>